<dbReference type="OrthoDB" id="9771846at2"/>
<dbReference type="AlphaFoldDB" id="B5YF13"/>
<dbReference type="PANTHER" id="PTHR34136:SF1">
    <property type="entry name" value="UDP-N-ACETYL-D-MANNOSAMINURONIC ACID TRANSFERASE"/>
    <property type="match status" value="1"/>
</dbReference>
<dbReference type="CDD" id="cd06533">
    <property type="entry name" value="Glyco_transf_WecG_TagA"/>
    <property type="match status" value="1"/>
</dbReference>
<keyword evidence="4" id="KW-1185">Reference proteome</keyword>
<dbReference type="GO" id="GO:0016758">
    <property type="term" value="F:hexosyltransferase activity"/>
    <property type="evidence" value="ECO:0007669"/>
    <property type="project" value="TreeGrafter"/>
</dbReference>
<sequence>MQIVNILGIRFYAFDSTEEFKNEITKFFVGDKCISIFTPNAEMIARATEDENFRGILMRSEINLPDGVGVLLLSKKMGFNVKRFPGIEAMLEILTLAETLKVPVYFLGAKKEVVESMVDRLKLRYPNLVIAGYRDGYFKEEEEDSIIEEVNNSGAGILFVALGFPKQEIFIDRYKNRLNVKIAMGVGGSFDVLSGKKKRAPEIIRKLNLEWLYRILQDPKRILNRVPNLIKFIKFYFKYEYYEKNN</sequence>
<dbReference type="NCBIfam" id="TIGR00696">
    <property type="entry name" value="wecG_tagA_cpsF"/>
    <property type="match status" value="1"/>
</dbReference>
<evidence type="ECO:0000313" key="3">
    <source>
        <dbReference type="EMBL" id="ACI18275.1"/>
    </source>
</evidence>
<evidence type="ECO:0000256" key="1">
    <source>
        <dbReference type="ARBA" id="ARBA00022676"/>
    </source>
</evidence>
<dbReference type="KEGG" id="dth:DICTH_1301"/>
<keyword evidence="2" id="KW-0808">Transferase</keyword>
<dbReference type="CAZy" id="GT26">
    <property type="family name" value="Glycosyltransferase Family 26"/>
</dbReference>
<accession>B5YF13</accession>
<gene>
    <name evidence="3" type="ordered locus">DICTH_1301</name>
</gene>
<reference evidence="3 4" key="1">
    <citation type="journal article" date="2014" name="Genome Announc.">
        <title>Complete Genome Sequence of the Extreme Thermophile Dictyoglomus thermophilum H-6-12.</title>
        <authorList>
            <person name="Coil D.A."/>
            <person name="Badger J.H."/>
            <person name="Forberger H.C."/>
            <person name="Riggs F."/>
            <person name="Madupu R."/>
            <person name="Fedorova N."/>
            <person name="Ward N."/>
            <person name="Robb F.T."/>
            <person name="Eisen J.A."/>
        </authorList>
    </citation>
    <scope>NUCLEOTIDE SEQUENCE [LARGE SCALE GENOMIC DNA]</scope>
    <source>
        <strain evidence="4">ATCC 35947 / DSM 3960 / H-6-12</strain>
    </source>
</reference>
<proteinExistence type="predicted"/>
<evidence type="ECO:0000313" key="4">
    <source>
        <dbReference type="Proteomes" id="UP000001733"/>
    </source>
</evidence>
<evidence type="ECO:0000256" key="2">
    <source>
        <dbReference type="ARBA" id="ARBA00022679"/>
    </source>
</evidence>
<dbReference type="Proteomes" id="UP000001733">
    <property type="component" value="Chromosome"/>
</dbReference>
<dbReference type="RefSeq" id="WP_012546907.1">
    <property type="nucleotide sequence ID" value="NC_011297.1"/>
</dbReference>
<dbReference type="InterPro" id="IPR004629">
    <property type="entry name" value="WecG_TagA_CpsF"/>
</dbReference>
<dbReference type="PANTHER" id="PTHR34136">
    <property type="match status" value="1"/>
</dbReference>
<keyword evidence="1" id="KW-0328">Glycosyltransferase</keyword>
<organism evidence="3 4">
    <name type="scientific">Dictyoglomus thermophilum (strain ATCC 35947 / DSM 3960 / H-6-12)</name>
    <dbReference type="NCBI Taxonomy" id="309799"/>
    <lineage>
        <taxon>Bacteria</taxon>
        <taxon>Pseudomonadati</taxon>
        <taxon>Dictyoglomota</taxon>
        <taxon>Dictyoglomia</taxon>
        <taxon>Dictyoglomales</taxon>
        <taxon>Dictyoglomaceae</taxon>
        <taxon>Dictyoglomus</taxon>
    </lineage>
</organism>
<protein>
    <submittedName>
        <fullName evidence="3">Lipopolysaccharide biosynthesis protein, putative</fullName>
    </submittedName>
</protein>
<dbReference type="HOGENOM" id="CLU_063203_3_1_0"/>
<dbReference type="STRING" id="309799.DICTH_1301"/>
<dbReference type="EMBL" id="CP001146">
    <property type="protein sequence ID" value="ACI18275.1"/>
    <property type="molecule type" value="Genomic_DNA"/>
</dbReference>
<dbReference type="Pfam" id="PF03808">
    <property type="entry name" value="Glyco_tran_WecG"/>
    <property type="match status" value="1"/>
</dbReference>
<name>B5YF13_DICT6</name>
<dbReference type="PaxDb" id="309799-DICTH_1301"/>
<dbReference type="eggNOG" id="COG1922">
    <property type="taxonomic scope" value="Bacteria"/>
</dbReference>